<proteinExistence type="predicted"/>
<feature type="compositionally biased region" description="Basic and acidic residues" evidence="1">
    <location>
        <begin position="1"/>
        <end position="21"/>
    </location>
</feature>
<dbReference type="AlphaFoldDB" id="A0A3N4JJZ3"/>
<dbReference type="EMBL" id="ML120442">
    <property type="protein sequence ID" value="RPA94184.1"/>
    <property type="molecule type" value="Genomic_DNA"/>
</dbReference>
<protein>
    <submittedName>
        <fullName evidence="2">Uncharacterized protein</fullName>
    </submittedName>
</protein>
<accession>A0A3N4JJZ3</accession>
<keyword evidence="3" id="KW-1185">Reference proteome</keyword>
<sequence>MDGWMDERMGSDDWSRETRDSKRWRRERGKERNDRTEWYLGPMGWLSWIYLFMSRARGGEEVEEEMDISAFAAQERKKNKRNETKEKAPFTACAVCQSVSANKQS</sequence>
<feature type="region of interest" description="Disordered" evidence="1">
    <location>
        <begin position="1"/>
        <end position="32"/>
    </location>
</feature>
<evidence type="ECO:0000256" key="1">
    <source>
        <dbReference type="SAM" id="MobiDB-lite"/>
    </source>
</evidence>
<reference evidence="2 3" key="1">
    <citation type="journal article" date="2018" name="Nat. Ecol. Evol.">
        <title>Pezizomycetes genomes reveal the molecular basis of ectomycorrhizal truffle lifestyle.</title>
        <authorList>
            <person name="Murat C."/>
            <person name="Payen T."/>
            <person name="Noel B."/>
            <person name="Kuo A."/>
            <person name="Morin E."/>
            <person name="Chen J."/>
            <person name="Kohler A."/>
            <person name="Krizsan K."/>
            <person name="Balestrini R."/>
            <person name="Da Silva C."/>
            <person name="Montanini B."/>
            <person name="Hainaut M."/>
            <person name="Levati E."/>
            <person name="Barry K.W."/>
            <person name="Belfiori B."/>
            <person name="Cichocki N."/>
            <person name="Clum A."/>
            <person name="Dockter R.B."/>
            <person name="Fauchery L."/>
            <person name="Guy J."/>
            <person name="Iotti M."/>
            <person name="Le Tacon F."/>
            <person name="Lindquist E.A."/>
            <person name="Lipzen A."/>
            <person name="Malagnac F."/>
            <person name="Mello A."/>
            <person name="Molinier V."/>
            <person name="Miyauchi S."/>
            <person name="Poulain J."/>
            <person name="Riccioni C."/>
            <person name="Rubini A."/>
            <person name="Sitrit Y."/>
            <person name="Splivallo R."/>
            <person name="Traeger S."/>
            <person name="Wang M."/>
            <person name="Zifcakova L."/>
            <person name="Wipf D."/>
            <person name="Zambonelli A."/>
            <person name="Paolocci F."/>
            <person name="Nowrousian M."/>
            <person name="Ottonello S."/>
            <person name="Baldrian P."/>
            <person name="Spatafora J.W."/>
            <person name="Henrissat B."/>
            <person name="Nagy L.G."/>
            <person name="Aury J.M."/>
            <person name="Wincker P."/>
            <person name="Grigoriev I.V."/>
            <person name="Bonfante P."/>
            <person name="Martin F.M."/>
        </authorList>
    </citation>
    <scope>NUCLEOTIDE SEQUENCE [LARGE SCALE GENOMIC DNA]</scope>
    <source>
        <strain evidence="2 3">120613-1</strain>
    </source>
</reference>
<organism evidence="2 3">
    <name type="scientific">Choiromyces venosus 120613-1</name>
    <dbReference type="NCBI Taxonomy" id="1336337"/>
    <lineage>
        <taxon>Eukaryota</taxon>
        <taxon>Fungi</taxon>
        <taxon>Dikarya</taxon>
        <taxon>Ascomycota</taxon>
        <taxon>Pezizomycotina</taxon>
        <taxon>Pezizomycetes</taxon>
        <taxon>Pezizales</taxon>
        <taxon>Tuberaceae</taxon>
        <taxon>Choiromyces</taxon>
    </lineage>
</organism>
<dbReference type="Proteomes" id="UP000276215">
    <property type="component" value="Unassembled WGS sequence"/>
</dbReference>
<name>A0A3N4JJZ3_9PEZI</name>
<evidence type="ECO:0000313" key="2">
    <source>
        <dbReference type="EMBL" id="RPA94184.1"/>
    </source>
</evidence>
<evidence type="ECO:0000313" key="3">
    <source>
        <dbReference type="Proteomes" id="UP000276215"/>
    </source>
</evidence>
<gene>
    <name evidence="2" type="ORF">L873DRAFT_1477015</name>
</gene>